<dbReference type="AlphaFoldDB" id="A0A918SLI4"/>
<evidence type="ECO:0000313" key="1">
    <source>
        <dbReference type="EMBL" id="GHA48623.1"/>
    </source>
</evidence>
<protein>
    <submittedName>
        <fullName evidence="1">Uncharacterized protein</fullName>
    </submittedName>
</protein>
<dbReference type="Proteomes" id="UP000610456">
    <property type="component" value="Unassembled WGS sequence"/>
</dbReference>
<keyword evidence="2" id="KW-1185">Reference proteome</keyword>
<comment type="caution">
    <text evidence="1">The sequence shown here is derived from an EMBL/GenBank/DDBJ whole genome shotgun (WGS) entry which is preliminary data.</text>
</comment>
<sequence length="59" mass="6978">MIGFENLENNQIKELVDHYFILKNPKGSTQTLSTKNISDWRINKAAYLKEISRIFQQHL</sequence>
<reference evidence="1" key="1">
    <citation type="journal article" date="2014" name="Int. J. Syst. Evol. Microbiol.">
        <title>Complete genome sequence of Corynebacterium casei LMG S-19264T (=DSM 44701T), isolated from a smear-ripened cheese.</title>
        <authorList>
            <consortium name="US DOE Joint Genome Institute (JGI-PGF)"/>
            <person name="Walter F."/>
            <person name="Albersmeier A."/>
            <person name="Kalinowski J."/>
            <person name="Ruckert C."/>
        </authorList>
    </citation>
    <scope>NUCLEOTIDE SEQUENCE</scope>
    <source>
        <strain evidence="1">KCTC 12719</strain>
    </source>
</reference>
<accession>A0A918SLI4</accession>
<dbReference type="RefSeq" id="WP_189605923.1">
    <property type="nucleotide sequence ID" value="NZ_BMXB01000019.1"/>
</dbReference>
<gene>
    <name evidence="1" type="ORF">GCM10007103_31950</name>
</gene>
<reference evidence="1" key="2">
    <citation type="submission" date="2020-09" db="EMBL/GenBank/DDBJ databases">
        <authorList>
            <person name="Sun Q."/>
            <person name="Kim S."/>
        </authorList>
    </citation>
    <scope>NUCLEOTIDE SEQUENCE</scope>
    <source>
        <strain evidence="1">KCTC 12719</strain>
    </source>
</reference>
<organism evidence="1 2">
    <name type="scientific">Salinimicrobium marinum</name>
    <dbReference type="NCBI Taxonomy" id="680283"/>
    <lineage>
        <taxon>Bacteria</taxon>
        <taxon>Pseudomonadati</taxon>
        <taxon>Bacteroidota</taxon>
        <taxon>Flavobacteriia</taxon>
        <taxon>Flavobacteriales</taxon>
        <taxon>Flavobacteriaceae</taxon>
        <taxon>Salinimicrobium</taxon>
    </lineage>
</organism>
<name>A0A918SLI4_9FLAO</name>
<dbReference type="EMBL" id="BMXB01000019">
    <property type="protein sequence ID" value="GHA48623.1"/>
    <property type="molecule type" value="Genomic_DNA"/>
</dbReference>
<evidence type="ECO:0000313" key="2">
    <source>
        <dbReference type="Proteomes" id="UP000610456"/>
    </source>
</evidence>
<proteinExistence type="predicted"/>